<evidence type="ECO:0000313" key="1">
    <source>
        <dbReference type="EMBL" id="KAI7987632.1"/>
    </source>
</evidence>
<proteinExistence type="predicted"/>
<gene>
    <name evidence="1" type="ORF">LOK49_LG13G01860</name>
</gene>
<comment type="caution">
    <text evidence="1">The sequence shown here is derived from an EMBL/GenBank/DDBJ whole genome shotgun (WGS) entry which is preliminary data.</text>
</comment>
<sequence length="118" mass="13073">MLLRGSASCSMRLHGNADTFSRSGGASNGNDAFSKRKVYARLFPLNASVPAGMVLMKEKAGFKFTTRVQPSALLSGILMTRNYTFRDFEKMATKVFAQRYYSAGCLPATYMEKNFGMK</sequence>
<dbReference type="EMBL" id="CM045771">
    <property type="protein sequence ID" value="KAI7987632.1"/>
    <property type="molecule type" value="Genomic_DNA"/>
</dbReference>
<dbReference type="Proteomes" id="UP001060215">
    <property type="component" value="Chromosome 14"/>
</dbReference>
<evidence type="ECO:0000313" key="2">
    <source>
        <dbReference type="Proteomes" id="UP001060215"/>
    </source>
</evidence>
<protein>
    <submittedName>
        <fullName evidence="1">Lysine-specific demethylase JMJ706</fullName>
    </submittedName>
</protein>
<keyword evidence="2" id="KW-1185">Reference proteome</keyword>
<reference evidence="1 2" key="1">
    <citation type="journal article" date="2022" name="Plant J.">
        <title>Chromosome-level genome of Camellia lanceoleosa provides a valuable resource for understanding genome evolution and self-incompatibility.</title>
        <authorList>
            <person name="Gong W."/>
            <person name="Xiao S."/>
            <person name="Wang L."/>
            <person name="Liao Z."/>
            <person name="Chang Y."/>
            <person name="Mo W."/>
            <person name="Hu G."/>
            <person name="Li W."/>
            <person name="Zhao G."/>
            <person name="Zhu H."/>
            <person name="Hu X."/>
            <person name="Ji K."/>
            <person name="Xiang X."/>
            <person name="Song Q."/>
            <person name="Yuan D."/>
            <person name="Jin S."/>
            <person name="Zhang L."/>
        </authorList>
    </citation>
    <scope>NUCLEOTIDE SEQUENCE [LARGE SCALE GENOMIC DNA]</scope>
    <source>
        <strain evidence="1">SQ_2022a</strain>
    </source>
</reference>
<name>A0ACC0FHR6_9ERIC</name>
<accession>A0ACC0FHR6</accession>
<organism evidence="1 2">
    <name type="scientific">Camellia lanceoleosa</name>
    <dbReference type="NCBI Taxonomy" id="1840588"/>
    <lineage>
        <taxon>Eukaryota</taxon>
        <taxon>Viridiplantae</taxon>
        <taxon>Streptophyta</taxon>
        <taxon>Embryophyta</taxon>
        <taxon>Tracheophyta</taxon>
        <taxon>Spermatophyta</taxon>
        <taxon>Magnoliopsida</taxon>
        <taxon>eudicotyledons</taxon>
        <taxon>Gunneridae</taxon>
        <taxon>Pentapetalae</taxon>
        <taxon>asterids</taxon>
        <taxon>Ericales</taxon>
        <taxon>Theaceae</taxon>
        <taxon>Camellia</taxon>
    </lineage>
</organism>